<protein>
    <submittedName>
        <fullName evidence="1">Uncharacterized protein</fullName>
    </submittedName>
</protein>
<feature type="non-terminal residue" evidence="1">
    <location>
        <position position="115"/>
    </location>
</feature>
<sequence>DSWYVKCHLSGGRGARVGVQVERFRLQSWPKVLRMTQILVFTKFAAKLLLDLCFSCFCDVLKYDYKHFICFKGFYQQLHDIYAKSQYLQCWPFYLSGPLQFDWACSQSTSGPNPG</sequence>
<organism evidence="1">
    <name type="scientific">Nothobranchius rachovii</name>
    <name type="common">bluefin notho</name>
    <dbReference type="NCBI Taxonomy" id="451742"/>
    <lineage>
        <taxon>Eukaryota</taxon>
        <taxon>Metazoa</taxon>
        <taxon>Chordata</taxon>
        <taxon>Craniata</taxon>
        <taxon>Vertebrata</taxon>
        <taxon>Euteleostomi</taxon>
        <taxon>Actinopterygii</taxon>
        <taxon>Neopterygii</taxon>
        <taxon>Teleostei</taxon>
        <taxon>Neoteleostei</taxon>
        <taxon>Acanthomorphata</taxon>
        <taxon>Ovalentaria</taxon>
        <taxon>Atherinomorphae</taxon>
        <taxon>Cyprinodontiformes</taxon>
        <taxon>Nothobranchiidae</taxon>
        <taxon>Nothobranchius</taxon>
    </lineage>
</organism>
<name>A0A1A8NXL9_9TELE</name>
<gene>
    <name evidence="1" type="primary">Nfu_g_1_006071</name>
</gene>
<accession>A0A1A8NXL9</accession>
<evidence type="ECO:0000313" key="1">
    <source>
        <dbReference type="EMBL" id="SBR73507.1"/>
    </source>
</evidence>
<reference evidence="1" key="2">
    <citation type="submission" date="2016-06" db="EMBL/GenBank/DDBJ databases">
        <title>The genome of a short-lived fish provides insights into sex chromosome evolution and the genetic control of aging.</title>
        <authorList>
            <person name="Reichwald K."/>
            <person name="Felder M."/>
            <person name="Petzold A."/>
            <person name="Koch P."/>
            <person name="Groth M."/>
            <person name="Platzer M."/>
        </authorList>
    </citation>
    <scope>NUCLEOTIDE SEQUENCE</scope>
    <source>
        <tissue evidence="1">Brain</tissue>
    </source>
</reference>
<feature type="non-terminal residue" evidence="1">
    <location>
        <position position="1"/>
    </location>
</feature>
<reference evidence="1" key="1">
    <citation type="submission" date="2016-05" db="EMBL/GenBank/DDBJ databases">
        <authorList>
            <person name="Lavstsen T."/>
            <person name="Jespersen J.S."/>
        </authorList>
    </citation>
    <scope>NUCLEOTIDE SEQUENCE</scope>
    <source>
        <tissue evidence="1">Brain</tissue>
    </source>
</reference>
<dbReference type="EMBL" id="HAEH01004284">
    <property type="protein sequence ID" value="SBR73507.1"/>
    <property type="molecule type" value="Transcribed_RNA"/>
</dbReference>
<proteinExistence type="predicted"/>
<dbReference type="AlphaFoldDB" id="A0A1A8NXL9"/>